<reference evidence="1 2" key="1">
    <citation type="submission" date="2021-05" db="EMBL/GenBank/DDBJ databases">
        <title>Genome Assembly of Synthetic Allotetraploid Brassica napus Reveals Homoeologous Exchanges between Subgenomes.</title>
        <authorList>
            <person name="Davis J.T."/>
        </authorList>
    </citation>
    <scope>NUCLEOTIDE SEQUENCE [LARGE SCALE GENOMIC DNA]</scope>
    <source>
        <strain evidence="2">cv. Da-Ae</strain>
        <tissue evidence="1">Seedling</tissue>
    </source>
</reference>
<sequence>MPVVEYERYSLQEDTSLVTVIGKTFDQLVLNCHENVLLEARLLAPLQLLPSMVVLRNLSQSRSRSLIAMFSIQPHMYVHLIREPDSIFYTMKHLDLILCTAKVTGIQQNDGWCYIGCLIILATKWDLLMLWLSSALNCLFRIFYRVALSLSDHTDSAAFLAFDMEVAKLTNIQASEAAQIVVDTDFPQSLADIVGNTYTFQLKVTEFNFTSNHKTFTISRIFPQRKLAPMPASVVNVCLFHCFEFDLTRNLKHAPSFGYSIITIYRSISKDNHFFCLIILTKQLICCALVWFSDCFYSEELHSIDMDTPTLEDAFDRLKSFCDRHSISGEPPLKGVNGVNEAPHSKMSMRTNLYRDGMLVPMLTEAGAISAKAGTTSA</sequence>
<protein>
    <submittedName>
        <fullName evidence="1">Uncharacterized protein</fullName>
    </submittedName>
</protein>
<dbReference type="InterPro" id="IPR012340">
    <property type="entry name" value="NA-bd_OB-fold"/>
</dbReference>
<comment type="caution">
    <text evidence="1">The sequence shown here is derived from an EMBL/GenBank/DDBJ whole genome shotgun (WGS) entry which is preliminary data.</text>
</comment>
<dbReference type="Gene3D" id="2.40.50.140">
    <property type="entry name" value="Nucleic acid-binding proteins"/>
    <property type="match status" value="1"/>
</dbReference>
<name>A0ABQ8ANS3_BRANA</name>
<evidence type="ECO:0000313" key="2">
    <source>
        <dbReference type="Proteomes" id="UP000824890"/>
    </source>
</evidence>
<proteinExistence type="predicted"/>
<dbReference type="EMBL" id="JAGKQM010000013">
    <property type="protein sequence ID" value="KAH0894123.1"/>
    <property type="molecule type" value="Genomic_DNA"/>
</dbReference>
<accession>A0ABQ8ANS3</accession>
<gene>
    <name evidence="1" type="ORF">HID58_056552</name>
</gene>
<organism evidence="1 2">
    <name type="scientific">Brassica napus</name>
    <name type="common">Rape</name>
    <dbReference type="NCBI Taxonomy" id="3708"/>
    <lineage>
        <taxon>Eukaryota</taxon>
        <taxon>Viridiplantae</taxon>
        <taxon>Streptophyta</taxon>
        <taxon>Embryophyta</taxon>
        <taxon>Tracheophyta</taxon>
        <taxon>Spermatophyta</taxon>
        <taxon>Magnoliopsida</taxon>
        <taxon>eudicotyledons</taxon>
        <taxon>Gunneridae</taxon>
        <taxon>Pentapetalae</taxon>
        <taxon>rosids</taxon>
        <taxon>malvids</taxon>
        <taxon>Brassicales</taxon>
        <taxon>Brassicaceae</taxon>
        <taxon>Brassiceae</taxon>
        <taxon>Brassica</taxon>
    </lineage>
</organism>
<evidence type="ECO:0000313" key="1">
    <source>
        <dbReference type="EMBL" id="KAH0894123.1"/>
    </source>
</evidence>
<dbReference type="SUPFAM" id="SSF50249">
    <property type="entry name" value="Nucleic acid-binding proteins"/>
    <property type="match status" value="1"/>
</dbReference>
<dbReference type="Proteomes" id="UP000824890">
    <property type="component" value="Unassembled WGS sequence"/>
</dbReference>
<keyword evidence="2" id="KW-1185">Reference proteome</keyword>